<sequence length="86" mass="9447">MIGRIKGGWVHSQPEFPDEECQPQALRQEVESRIGLSASLVNISLVAAIVLSQTAQITELIYEFGRYSALIPVEGVADTHSEQHIS</sequence>
<reference evidence="1 2" key="1">
    <citation type="submission" date="2023-08" db="EMBL/GenBank/DDBJ databases">
        <title>A Necator americanus chromosomal reference genome.</title>
        <authorList>
            <person name="Ilik V."/>
            <person name="Petrzelkova K.J."/>
            <person name="Pardy F."/>
            <person name="Fuh T."/>
            <person name="Niatou-Singa F.S."/>
            <person name="Gouil Q."/>
            <person name="Baker L."/>
            <person name="Ritchie M.E."/>
            <person name="Jex A.R."/>
            <person name="Gazzola D."/>
            <person name="Li H."/>
            <person name="Toshio Fujiwara R."/>
            <person name="Zhan B."/>
            <person name="Aroian R.V."/>
            <person name="Pafco B."/>
            <person name="Schwarz E.M."/>
        </authorList>
    </citation>
    <scope>NUCLEOTIDE SEQUENCE [LARGE SCALE GENOMIC DNA]</scope>
    <source>
        <strain evidence="1 2">Aroian</strain>
        <tissue evidence="1">Whole animal</tissue>
    </source>
</reference>
<comment type="caution">
    <text evidence="1">The sequence shown here is derived from an EMBL/GenBank/DDBJ whole genome shotgun (WGS) entry which is preliminary data.</text>
</comment>
<gene>
    <name evidence="1" type="primary">Necator_chrII.g6000</name>
    <name evidence="1" type="ORF">RB195_018207</name>
</gene>
<proteinExistence type="predicted"/>
<keyword evidence="2" id="KW-1185">Reference proteome</keyword>
<dbReference type="EMBL" id="JAVFWL010000002">
    <property type="protein sequence ID" value="KAK6734878.1"/>
    <property type="molecule type" value="Genomic_DNA"/>
</dbReference>
<evidence type="ECO:0000313" key="1">
    <source>
        <dbReference type="EMBL" id="KAK6734878.1"/>
    </source>
</evidence>
<accession>A0ABR1C8P3</accession>
<organism evidence="1 2">
    <name type="scientific">Necator americanus</name>
    <name type="common">Human hookworm</name>
    <dbReference type="NCBI Taxonomy" id="51031"/>
    <lineage>
        <taxon>Eukaryota</taxon>
        <taxon>Metazoa</taxon>
        <taxon>Ecdysozoa</taxon>
        <taxon>Nematoda</taxon>
        <taxon>Chromadorea</taxon>
        <taxon>Rhabditida</taxon>
        <taxon>Rhabditina</taxon>
        <taxon>Rhabditomorpha</taxon>
        <taxon>Strongyloidea</taxon>
        <taxon>Ancylostomatidae</taxon>
        <taxon>Bunostominae</taxon>
        <taxon>Necator</taxon>
    </lineage>
</organism>
<protein>
    <submittedName>
        <fullName evidence="1">Uncharacterized protein</fullName>
    </submittedName>
</protein>
<evidence type="ECO:0000313" key="2">
    <source>
        <dbReference type="Proteomes" id="UP001303046"/>
    </source>
</evidence>
<dbReference type="Proteomes" id="UP001303046">
    <property type="component" value="Unassembled WGS sequence"/>
</dbReference>
<name>A0ABR1C8P3_NECAM</name>